<evidence type="ECO:0000256" key="7">
    <source>
        <dbReference type="ARBA" id="ARBA00022842"/>
    </source>
</evidence>
<dbReference type="InterPro" id="IPR011005">
    <property type="entry name" value="Dihydropteroate_synth-like_sf"/>
</dbReference>
<dbReference type="PANTHER" id="PTHR20941:SF1">
    <property type="entry name" value="FOLIC ACID SYNTHESIS PROTEIN FOL1"/>
    <property type="match status" value="1"/>
</dbReference>
<dbReference type="CDD" id="cd00739">
    <property type="entry name" value="DHPS"/>
    <property type="match status" value="1"/>
</dbReference>
<reference evidence="10 11" key="1">
    <citation type="submission" date="2018-03" db="EMBL/GenBank/DDBJ databases">
        <title>Genomic Encyclopedia of Type Strains, Phase III (KMG-III): the genomes of soil and plant-associated and newly described type strains.</title>
        <authorList>
            <person name="Whitman W."/>
        </authorList>
    </citation>
    <scope>NUCLEOTIDE SEQUENCE [LARGE SCALE GENOMIC DNA]</scope>
    <source>
        <strain evidence="10 11">CGMCC 1.9313</strain>
    </source>
</reference>
<evidence type="ECO:0000256" key="4">
    <source>
        <dbReference type="ARBA" id="ARBA00012458"/>
    </source>
</evidence>
<evidence type="ECO:0000259" key="9">
    <source>
        <dbReference type="PROSITE" id="PS50972"/>
    </source>
</evidence>
<dbReference type="RefSeq" id="WP_106291633.1">
    <property type="nucleotide sequence ID" value="NZ_PVTH01000002.1"/>
</dbReference>
<proteinExistence type="predicted"/>
<dbReference type="InterPro" id="IPR045031">
    <property type="entry name" value="DHP_synth-like"/>
</dbReference>
<dbReference type="Gene3D" id="3.20.20.20">
    <property type="entry name" value="Dihydropteroate synthase-like"/>
    <property type="match status" value="1"/>
</dbReference>
<dbReference type="EMBL" id="PVTH01000002">
    <property type="protein sequence ID" value="PRY54436.1"/>
    <property type="molecule type" value="Genomic_DNA"/>
</dbReference>
<evidence type="ECO:0000256" key="3">
    <source>
        <dbReference type="ARBA" id="ARBA00004763"/>
    </source>
</evidence>
<dbReference type="PROSITE" id="PS50972">
    <property type="entry name" value="PTERIN_BINDING"/>
    <property type="match status" value="1"/>
</dbReference>
<accession>A0A2T0U938</accession>
<evidence type="ECO:0000256" key="2">
    <source>
        <dbReference type="ARBA" id="ARBA00001946"/>
    </source>
</evidence>
<sequence length="288" mass="31619">MNDKSTSFQQKKTINAGGSLIDFTIPRVMGILNITPDSFYQGSRTPATDEALRRAEKLLSEGATMLDIGAYSTRPGATEVSEAEEVERIVPVIQALTRKFPQAILSVDTFRASVAKASIDAGAHMINDISGGDLDPLMFETVARLKVPYILMHMRGTPQTMTGLTGYQDIFAEVLSYFSERIARLKALHVHDIILDPGFGFAKDAEENFLLLNQMEKFSICGLPVLAGLSRKRTIWKTLGITSEEALNGTTVLNTVALLKNAAILRVHDVKEAMEAVKLVQCLRGQKF</sequence>
<dbReference type="InterPro" id="IPR006390">
    <property type="entry name" value="DHP_synth_dom"/>
</dbReference>
<comment type="pathway">
    <text evidence="3">Cofactor biosynthesis; tetrahydrofolate biosynthesis; 7,8-dihydrofolate from 2-amino-4-hydroxy-6-hydroxymethyl-7,8-dihydropteridine diphosphate and 4-aminobenzoate: step 1/2.</text>
</comment>
<dbReference type="GO" id="GO:0004156">
    <property type="term" value="F:dihydropteroate synthase activity"/>
    <property type="evidence" value="ECO:0007669"/>
    <property type="project" value="UniProtKB-EC"/>
</dbReference>
<dbReference type="GO" id="GO:0046654">
    <property type="term" value="P:tetrahydrofolate biosynthetic process"/>
    <property type="evidence" value="ECO:0007669"/>
    <property type="project" value="TreeGrafter"/>
</dbReference>
<dbReference type="NCBIfam" id="TIGR01496">
    <property type="entry name" value="DHPS"/>
    <property type="match status" value="1"/>
</dbReference>
<protein>
    <recommendedName>
        <fullName evidence="4">dihydropteroate synthase</fullName>
        <ecNumber evidence="4">2.5.1.15</ecNumber>
    </recommendedName>
</protein>
<evidence type="ECO:0000256" key="6">
    <source>
        <dbReference type="ARBA" id="ARBA00022723"/>
    </source>
</evidence>
<keyword evidence="7" id="KW-0460">Magnesium</keyword>
<dbReference type="GO" id="GO:0046872">
    <property type="term" value="F:metal ion binding"/>
    <property type="evidence" value="ECO:0007669"/>
    <property type="project" value="UniProtKB-KW"/>
</dbReference>
<organism evidence="10 11">
    <name type="scientific">Arcticibacter pallidicorallinus</name>
    <dbReference type="NCBI Taxonomy" id="1259464"/>
    <lineage>
        <taxon>Bacteria</taxon>
        <taxon>Pseudomonadati</taxon>
        <taxon>Bacteroidota</taxon>
        <taxon>Sphingobacteriia</taxon>
        <taxon>Sphingobacteriales</taxon>
        <taxon>Sphingobacteriaceae</taxon>
        <taxon>Arcticibacter</taxon>
    </lineage>
</organism>
<feature type="domain" description="Pterin-binding" evidence="9">
    <location>
        <begin position="26"/>
        <end position="278"/>
    </location>
</feature>
<dbReference type="EC" id="2.5.1.15" evidence="4"/>
<comment type="catalytic activity">
    <reaction evidence="1">
        <text>(7,8-dihydropterin-6-yl)methyl diphosphate + 4-aminobenzoate = 7,8-dihydropteroate + diphosphate</text>
        <dbReference type="Rhea" id="RHEA:19949"/>
        <dbReference type="ChEBI" id="CHEBI:17836"/>
        <dbReference type="ChEBI" id="CHEBI:17839"/>
        <dbReference type="ChEBI" id="CHEBI:33019"/>
        <dbReference type="ChEBI" id="CHEBI:72950"/>
        <dbReference type="EC" id="2.5.1.15"/>
    </reaction>
</comment>
<keyword evidence="5" id="KW-0808">Transferase</keyword>
<dbReference type="Pfam" id="PF00809">
    <property type="entry name" value="Pterin_bind"/>
    <property type="match status" value="1"/>
</dbReference>
<dbReference type="AlphaFoldDB" id="A0A2T0U938"/>
<gene>
    <name evidence="10" type="ORF">B0I27_102202</name>
</gene>
<name>A0A2T0U938_9SPHI</name>
<evidence type="ECO:0000256" key="5">
    <source>
        <dbReference type="ARBA" id="ARBA00022679"/>
    </source>
</evidence>
<dbReference type="SUPFAM" id="SSF51717">
    <property type="entry name" value="Dihydropteroate synthetase-like"/>
    <property type="match status" value="1"/>
</dbReference>
<dbReference type="GO" id="GO:0046656">
    <property type="term" value="P:folic acid biosynthetic process"/>
    <property type="evidence" value="ECO:0007669"/>
    <property type="project" value="UniProtKB-KW"/>
</dbReference>
<keyword evidence="8" id="KW-0289">Folate biosynthesis</keyword>
<evidence type="ECO:0000313" key="11">
    <source>
        <dbReference type="Proteomes" id="UP000238034"/>
    </source>
</evidence>
<comment type="cofactor">
    <cofactor evidence="2">
        <name>Mg(2+)</name>
        <dbReference type="ChEBI" id="CHEBI:18420"/>
    </cofactor>
</comment>
<evidence type="ECO:0000256" key="8">
    <source>
        <dbReference type="ARBA" id="ARBA00022909"/>
    </source>
</evidence>
<dbReference type="PROSITE" id="PS00793">
    <property type="entry name" value="DHPS_2"/>
    <property type="match status" value="1"/>
</dbReference>
<keyword evidence="6" id="KW-0479">Metal-binding</keyword>
<evidence type="ECO:0000313" key="10">
    <source>
        <dbReference type="EMBL" id="PRY54436.1"/>
    </source>
</evidence>
<comment type="caution">
    <text evidence="10">The sequence shown here is derived from an EMBL/GenBank/DDBJ whole genome shotgun (WGS) entry which is preliminary data.</text>
</comment>
<dbReference type="PANTHER" id="PTHR20941">
    <property type="entry name" value="FOLATE SYNTHESIS PROTEINS"/>
    <property type="match status" value="1"/>
</dbReference>
<dbReference type="Proteomes" id="UP000238034">
    <property type="component" value="Unassembled WGS sequence"/>
</dbReference>
<dbReference type="GO" id="GO:0005829">
    <property type="term" value="C:cytosol"/>
    <property type="evidence" value="ECO:0007669"/>
    <property type="project" value="TreeGrafter"/>
</dbReference>
<evidence type="ECO:0000256" key="1">
    <source>
        <dbReference type="ARBA" id="ARBA00000012"/>
    </source>
</evidence>
<dbReference type="InterPro" id="IPR000489">
    <property type="entry name" value="Pterin-binding_dom"/>
</dbReference>
<keyword evidence="11" id="KW-1185">Reference proteome</keyword>
<dbReference type="OrthoDB" id="9811744at2"/>